<evidence type="ECO:0000313" key="9">
    <source>
        <dbReference type="Proteomes" id="UP000263957"/>
    </source>
</evidence>
<dbReference type="Gene3D" id="3.90.550.10">
    <property type="entry name" value="Spore Coat Polysaccharide Biosynthesis Protein SpsA, Chain A"/>
    <property type="match status" value="1"/>
</dbReference>
<dbReference type="InterPro" id="IPR003329">
    <property type="entry name" value="Cytidylyl_trans"/>
</dbReference>
<dbReference type="InterPro" id="IPR004528">
    <property type="entry name" value="KdsB"/>
</dbReference>
<reference evidence="8 9" key="2">
    <citation type="journal article" date="2018" name="Nat. Biotechnol.">
        <title>A standardized bacterial taxonomy based on genome phylogeny substantially revises the tree of life.</title>
        <authorList>
            <person name="Parks D.H."/>
            <person name="Chuvochina M."/>
            <person name="Waite D.W."/>
            <person name="Rinke C."/>
            <person name="Skarshewski A."/>
            <person name="Chaumeil P.A."/>
            <person name="Hugenholtz P."/>
        </authorList>
    </citation>
    <scope>NUCLEOTIDE SEQUENCE [LARGE SCALE GENOMIC DNA]</scope>
    <source>
        <strain evidence="5">UBA10378</strain>
        <strain evidence="4">UBA8557</strain>
    </source>
</reference>
<comment type="caution">
    <text evidence="6">The sequence shown here is derived from an EMBL/GenBank/DDBJ whole genome shotgun (WGS) entry which is preliminary data.</text>
</comment>
<dbReference type="EMBL" id="DMBR01000236">
    <property type="protein sequence ID" value="HAE94459.1"/>
    <property type="molecule type" value="Genomic_DNA"/>
</dbReference>
<keyword evidence="3" id="KW-0448">Lipopolysaccharide biosynthesis</keyword>
<proteinExistence type="predicted"/>
<evidence type="ECO:0000256" key="3">
    <source>
        <dbReference type="ARBA" id="ARBA00022985"/>
    </source>
</evidence>
<keyword evidence="2 4" id="KW-0548">Nucleotidyltransferase</keyword>
<dbReference type="EMBL" id="DOGS01000043">
    <property type="protein sequence ID" value="HBQ47639.1"/>
    <property type="molecule type" value="Genomic_DNA"/>
</dbReference>
<dbReference type="eggNOG" id="COG1212">
    <property type="taxonomic scope" value="Bacteria"/>
</dbReference>
<dbReference type="STRING" id="1280948.HY36_03885"/>
<evidence type="ECO:0000256" key="2">
    <source>
        <dbReference type="ARBA" id="ARBA00022695"/>
    </source>
</evidence>
<evidence type="ECO:0000313" key="8">
    <source>
        <dbReference type="Proteomes" id="UP000259173"/>
    </source>
</evidence>
<dbReference type="RefSeq" id="WP_035550856.1">
    <property type="nucleotide sequence ID" value="NZ_AWFH01000012.1"/>
</dbReference>
<dbReference type="SUPFAM" id="SSF53448">
    <property type="entry name" value="Nucleotide-diphospho-sugar transferases"/>
    <property type="match status" value="1"/>
</dbReference>
<dbReference type="InterPro" id="IPR029044">
    <property type="entry name" value="Nucleotide-diphossugar_trans"/>
</dbReference>
<evidence type="ECO:0000256" key="1">
    <source>
        <dbReference type="ARBA" id="ARBA00022679"/>
    </source>
</evidence>
<dbReference type="Proteomes" id="UP000024547">
    <property type="component" value="Unassembled WGS sequence"/>
</dbReference>
<evidence type="ECO:0000313" key="6">
    <source>
        <dbReference type="EMBL" id="KCZ61697.1"/>
    </source>
</evidence>
<dbReference type="AlphaFoldDB" id="A0A059E2C2"/>
<dbReference type="Proteomes" id="UP000263957">
    <property type="component" value="Unassembled WGS sequence"/>
</dbReference>
<organism evidence="6 7">
    <name type="scientific">Hyphomonas atlantica</name>
    <dbReference type="NCBI Taxonomy" id="1280948"/>
    <lineage>
        <taxon>Bacteria</taxon>
        <taxon>Pseudomonadati</taxon>
        <taxon>Pseudomonadota</taxon>
        <taxon>Alphaproteobacteria</taxon>
        <taxon>Hyphomonadales</taxon>
        <taxon>Hyphomonadaceae</taxon>
        <taxon>Hyphomonas</taxon>
    </lineage>
</organism>
<gene>
    <name evidence="4" type="primary">kdsB</name>
    <name evidence="4" type="ORF">DCG65_07855</name>
    <name evidence="5" type="ORF">DD728_01925</name>
    <name evidence="6" type="ORF">HY36_03885</name>
</gene>
<dbReference type="NCBIfam" id="NF003950">
    <property type="entry name" value="PRK05450.1-3"/>
    <property type="match status" value="1"/>
</dbReference>
<dbReference type="OrthoDB" id="9815559at2"/>
<dbReference type="Proteomes" id="UP000259173">
    <property type="component" value="Unassembled WGS sequence"/>
</dbReference>
<name>A0A059E2C2_9PROT</name>
<accession>A0A059E2C2</accession>
<protein>
    <submittedName>
        <fullName evidence="4">3-deoxy-manno-octulosonate cytidylyltransferase</fullName>
    </submittedName>
</protein>
<evidence type="ECO:0000313" key="5">
    <source>
        <dbReference type="EMBL" id="HBQ47639.1"/>
    </source>
</evidence>
<dbReference type="Pfam" id="PF02348">
    <property type="entry name" value="CTP_transf_3"/>
    <property type="match status" value="1"/>
</dbReference>
<dbReference type="PATRIC" id="fig|1280948.3.peg.1606"/>
<dbReference type="PANTHER" id="PTHR42866">
    <property type="entry name" value="3-DEOXY-MANNO-OCTULOSONATE CYTIDYLYLTRANSFERASE"/>
    <property type="match status" value="1"/>
</dbReference>
<dbReference type="CDD" id="cd02517">
    <property type="entry name" value="CMP-KDO-Synthetase"/>
    <property type="match status" value="1"/>
</dbReference>
<dbReference type="EMBL" id="AWFH01000012">
    <property type="protein sequence ID" value="KCZ61697.1"/>
    <property type="molecule type" value="Genomic_DNA"/>
</dbReference>
<reference evidence="6 7" key="1">
    <citation type="journal article" date="2014" name="Antonie Van Leeuwenhoek">
        <title>Hyphomonas beringensis sp. nov. and Hyphomonas chukchiensis sp. nov., isolated from surface seawater of the Bering Sea and Chukchi Sea.</title>
        <authorList>
            <person name="Li C."/>
            <person name="Lai Q."/>
            <person name="Li G."/>
            <person name="Dong C."/>
            <person name="Wang J."/>
            <person name="Liao Y."/>
            <person name="Shao Z."/>
        </authorList>
    </citation>
    <scope>NUCLEOTIDE SEQUENCE [LARGE SCALE GENOMIC DNA]</scope>
    <source>
        <strain evidence="6 7">22II1-22F38</strain>
    </source>
</reference>
<evidence type="ECO:0000313" key="7">
    <source>
        <dbReference type="Proteomes" id="UP000024547"/>
    </source>
</evidence>
<dbReference type="PANTHER" id="PTHR42866:SF2">
    <property type="entry name" value="3-DEOXY-MANNO-OCTULOSONATE CYTIDYLYLTRANSFERASE, MITOCHONDRIAL"/>
    <property type="match status" value="1"/>
</dbReference>
<keyword evidence="7" id="KW-1185">Reference proteome</keyword>
<dbReference type="NCBIfam" id="NF003952">
    <property type="entry name" value="PRK05450.1-5"/>
    <property type="match status" value="1"/>
</dbReference>
<dbReference type="GO" id="GO:0008690">
    <property type="term" value="F:3-deoxy-manno-octulosonate cytidylyltransferase activity"/>
    <property type="evidence" value="ECO:0007669"/>
    <property type="project" value="InterPro"/>
</dbReference>
<evidence type="ECO:0000313" key="4">
    <source>
        <dbReference type="EMBL" id="HAE94459.1"/>
    </source>
</evidence>
<sequence>MKTLIVVPARYGSTRFPGKPLVEIAGRTMVSRVAAMASRAAAKLDDAASIVATDDTRISEHCRELGIDVVMTDPNVPSGTDRALAAVEAMGVSPEVVVNLQGDSPFTPPSHVVAVAKAAAQSGADAATPYVRLTWQALDDFRAHKKTTPFSGTTLAHDTSGRALWFSKNLIPAIRKEAALREAGPMSPVCRHIGLYAYRLDALRRYVKLPEGHYETLEGLEQLRFLENGMSIQCVEVEPDAIAIPGIDAPEDVALAERLIAQHGDPLED</sequence>
<keyword evidence="1 4" id="KW-0808">Transferase</keyword>
<dbReference type="NCBIfam" id="TIGR00466">
    <property type="entry name" value="kdsB"/>
    <property type="match status" value="1"/>
</dbReference>
<dbReference type="GO" id="GO:0005829">
    <property type="term" value="C:cytosol"/>
    <property type="evidence" value="ECO:0007669"/>
    <property type="project" value="TreeGrafter"/>
</dbReference>
<dbReference type="GO" id="GO:0009103">
    <property type="term" value="P:lipopolysaccharide biosynthetic process"/>
    <property type="evidence" value="ECO:0007669"/>
    <property type="project" value="UniProtKB-KW"/>
</dbReference>